<dbReference type="InterPro" id="IPR007375">
    <property type="entry name" value="SoxG"/>
</dbReference>
<organism evidence="1 2">
    <name type="scientific">Hansschlegelia plantiphila</name>
    <dbReference type="NCBI Taxonomy" id="374655"/>
    <lineage>
        <taxon>Bacteria</taxon>
        <taxon>Pseudomonadati</taxon>
        <taxon>Pseudomonadota</taxon>
        <taxon>Alphaproteobacteria</taxon>
        <taxon>Hyphomicrobiales</taxon>
        <taxon>Methylopilaceae</taxon>
        <taxon>Hansschlegelia</taxon>
    </lineage>
</organism>
<gene>
    <name evidence="1" type="primary">soxG_2</name>
    <name evidence="1" type="ORF">GCM10008179_06120</name>
</gene>
<dbReference type="Gene3D" id="3.30.1360.120">
    <property type="entry name" value="Probable tRNA modification gtpase trme, domain 1"/>
    <property type="match status" value="1"/>
</dbReference>
<evidence type="ECO:0000313" key="1">
    <source>
        <dbReference type="EMBL" id="GLK66974.1"/>
    </source>
</evidence>
<dbReference type="InterPro" id="IPR027266">
    <property type="entry name" value="TrmE/GcvT-like"/>
</dbReference>
<dbReference type="Gene3D" id="3.30.70.1520">
    <property type="entry name" value="Heterotetrameric sarcosine oxidase"/>
    <property type="match status" value="1"/>
</dbReference>
<dbReference type="Proteomes" id="UP001143372">
    <property type="component" value="Unassembled WGS sequence"/>
</dbReference>
<dbReference type="SUPFAM" id="SSF103025">
    <property type="entry name" value="Folate-binding domain"/>
    <property type="match status" value="1"/>
</dbReference>
<protein>
    <submittedName>
        <fullName evidence="1">Sarcosine oxidase subunit gamma</fullName>
    </submittedName>
</protein>
<dbReference type="AlphaFoldDB" id="A0A9W6J0C4"/>
<dbReference type="RefSeq" id="WP_271167230.1">
    <property type="nucleotide sequence ID" value="NZ_BSFI01000002.1"/>
</dbReference>
<reference evidence="1" key="1">
    <citation type="journal article" date="2014" name="Int. J. Syst. Evol. Microbiol.">
        <title>Complete genome sequence of Corynebacterium casei LMG S-19264T (=DSM 44701T), isolated from a smear-ripened cheese.</title>
        <authorList>
            <consortium name="US DOE Joint Genome Institute (JGI-PGF)"/>
            <person name="Walter F."/>
            <person name="Albersmeier A."/>
            <person name="Kalinowski J."/>
            <person name="Ruckert C."/>
        </authorList>
    </citation>
    <scope>NUCLEOTIDE SEQUENCE</scope>
    <source>
        <strain evidence="1">VKM B-2347</strain>
    </source>
</reference>
<name>A0A9W6J0C4_9HYPH</name>
<dbReference type="Pfam" id="PF04268">
    <property type="entry name" value="SoxG"/>
    <property type="match status" value="1"/>
</dbReference>
<keyword evidence="2" id="KW-1185">Reference proteome</keyword>
<accession>A0A9W6J0C4</accession>
<comment type="caution">
    <text evidence="1">The sequence shown here is derived from an EMBL/GenBank/DDBJ whole genome shotgun (WGS) entry which is preliminary data.</text>
</comment>
<proteinExistence type="predicted"/>
<dbReference type="EMBL" id="BSFI01000002">
    <property type="protein sequence ID" value="GLK66974.1"/>
    <property type="molecule type" value="Genomic_DNA"/>
</dbReference>
<evidence type="ECO:0000313" key="2">
    <source>
        <dbReference type="Proteomes" id="UP001143372"/>
    </source>
</evidence>
<reference evidence="1" key="2">
    <citation type="submission" date="2023-01" db="EMBL/GenBank/DDBJ databases">
        <authorList>
            <person name="Sun Q."/>
            <person name="Evtushenko L."/>
        </authorList>
    </citation>
    <scope>NUCLEOTIDE SEQUENCE</scope>
    <source>
        <strain evidence="1">VKM B-2347</strain>
    </source>
</reference>
<sequence length="190" mass="20057">MLESRFLARRVGALDTAARAVSPSSGVEVRALGPATRLSFRVRLGDAQPKLAGLDLAINRMVGTGERWCARLGPDEWLTGAPEADNELIQGEIEQALEGCFHSLVDVSHRDVGFEISGAAAAQALNAGCPLDLGDAAFPAGSAARTLLGKVEIVLLRPSDAPVYRVDCWRSFAAYVHGFLVEAADSTVAV</sequence>